<keyword evidence="3 7" id="KW-0560">Oxidoreductase</keyword>
<reference evidence="7" key="2">
    <citation type="submission" date="2013-05" db="EMBL/GenBank/DDBJ databases">
        <title>NCED4 Expression Is Essential for Thermoinhibition of Lettuce Seed Germination but Not for Seed Development or Stress Tolerance.</title>
        <authorList>
            <person name="Lavelle D."/>
            <person name="Michelmore R."/>
            <person name="Bradford K."/>
        </authorList>
    </citation>
    <scope>NUCLEOTIDE SEQUENCE</scope>
</reference>
<name>R4UQH3_LACSA</name>
<evidence type="ECO:0000313" key="7">
    <source>
        <dbReference type="EMBL" id="AGM34083.1"/>
    </source>
</evidence>
<dbReference type="PANTHER" id="PTHR10543:SF101">
    <property type="entry name" value="9-CIS-EPOXYCAROTENOID DIOXYGENASE NCED6, CHLOROPLASTIC"/>
    <property type="match status" value="1"/>
</dbReference>
<comment type="cofactor">
    <cofactor evidence="5">
        <name>Fe(2+)</name>
        <dbReference type="ChEBI" id="CHEBI:29033"/>
    </cofactor>
    <text evidence="5">Binds 1 Fe(2+) ion per subunit.</text>
</comment>
<dbReference type="GO" id="GO:0046872">
    <property type="term" value="F:metal ion binding"/>
    <property type="evidence" value="ECO:0007669"/>
    <property type="project" value="UniProtKB-KW"/>
</dbReference>
<feature type="region of interest" description="Disordered" evidence="6">
    <location>
        <begin position="95"/>
        <end position="123"/>
    </location>
</feature>
<keyword evidence="2 5" id="KW-0479">Metal-binding</keyword>
<organism evidence="7">
    <name type="scientific">Lactuca sativa</name>
    <name type="common">Garden lettuce</name>
    <dbReference type="NCBI Taxonomy" id="4236"/>
    <lineage>
        <taxon>Eukaryota</taxon>
        <taxon>Viridiplantae</taxon>
        <taxon>Streptophyta</taxon>
        <taxon>Embryophyta</taxon>
        <taxon>Tracheophyta</taxon>
        <taxon>Spermatophyta</taxon>
        <taxon>Magnoliopsida</taxon>
        <taxon>eudicotyledons</taxon>
        <taxon>Gunneridae</taxon>
        <taxon>Pentapetalae</taxon>
        <taxon>asterids</taxon>
        <taxon>campanulids</taxon>
        <taxon>Asterales</taxon>
        <taxon>Asteraceae</taxon>
        <taxon>Cichorioideae</taxon>
        <taxon>Cichorieae</taxon>
        <taxon>Lactucinae</taxon>
        <taxon>Lactuca</taxon>
    </lineage>
</organism>
<feature type="binding site" evidence="5">
    <location>
        <position position="456"/>
    </location>
    <ligand>
        <name>Fe cation</name>
        <dbReference type="ChEBI" id="CHEBI:24875"/>
        <note>catalytic</note>
    </ligand>
</feature>
<reference evidence="7" key="1">
    <citation type="submission" date="2013-02" db="EMBL/GenBank/DDBJ databases">
        <authorList>
            <person name="Dahal P."/>
        </authorList>
    </citation>
    <scope>NUCLEOTIDE SEQUENCE</scope>
</reference>
<evidence type="ECO:0000256" key="5">
    <source>
        <dbReference type="PIRSR" id="PIRSR604294-1"/>
    </source>
</evidence>
<proteinExistence type="inferred from homology"/>
<comment type="similarity">
    <text evidence="1">Belongs to the carotenoid oxygenase family.</text>
</comment>
<feature type="compositionally biased region" description="Low complexity" evidence="6">
    <location>
        <begin position="95"/>
        <end position="105"/>
    </location>
</feature>
<feature type="binding site" evidence="5">
    <location>
        <position position="342"/>
    </location>
    <ligand>
        <name>Fe cation</name>
        <dbReference type="ChEBI" id="CHEBI:24875"/>
        <note>catalytic</note>
    </ligand>
</feature>
<dbReference type="InterPro" id="IPR004294">
    <property type="entry name" value="Carotenoid_Oase"/>
</dbReference>
<evidence type="ECO:0000256" key="6">
    <source>
        <dbReference type="SAM" id="MobiDB-lite"/>
    </source>
</evidence>
<sequence>MVKCENLVHIPRVPTMLGGPPLKLSRVSNFHFYPYIFQHFSFLISQDINLPCPLVQPSSLPPPPMDTSVTLTRCSTATLVRISTRPSVTCIIQINHHPTTNTPPHTSKPPKIKPTSKSLPELTTVSPPQLNPFQKLAASALDFVERSLNVLENDQKRSHQVDPAVQLMGNFAPVPECPVHHGLEVIGEIPNDLNGFYLRNGANPMFKPTGGHHLFDGDGMIHAVKLGPKNKASYCSRFTRTSRLKQELSLGRPYFPKPIGELHGHLGLARLALFYARGVAGLLDTAHGIGVANAGLVYFNGRLLAMSEDDLPYSINIKRDGDLATDGRFDYDGQVNCPLIAHPKVDPVTGELFSLSYDVLKKPYLKFFSFEKNGKKSREVSISLNQPTMIHDFAITQSHIVIPDHQVVFKLSEMVQGKSPVLLDPNKVSRYGILPKSVKNESSIQWIDVPDCFCYHLWNAWEEVDVKGDQIIVVIGSRMTPPDAIFNEINFDLLRSELTEIRLNRTTGQSTQRVLVSGINLDAGNVNKKLLGRKTRFVYLAIVEPWPKCNGMAKVDLETGVVSKLFYGNGRFGGEPCFIPVEGSDKEDEGYIMSYVRDEAMERSELVIVEASSMKEIGIVRLTGRVPYGFHGTFVSTHDLAN</sequence>
<feature type="binding site" evidence="5">
    <location>
        <position position="631"/>
    </location>
    <ligand>
        <name>Fe cation</name>
        <dbReference type="ChEBI" id="CHEBI:24875"/>
        <note>catalytic</note>
    </ligand>
</feature>
<evidence type="ECO:0000256" key="4">
    <source>
        <dbReference type="ARBA" id="ARBA00023004"/>
    </source>
</evidence>
<feature type="binding site" evidence="5">
    <location>
        <position position="391"/>
    </location>
    <ligand>
        <name>Fe cation</name>
        <dbReference type="ChEBI" id="CHEBI:24875"/>
        <note>catalytic</note>
    </ligand>
</feature>
<dbReference type="PANTHER" id="PTHR10543">
    <property type="entry name" value="BETA-CAROTENE DIOXYGENASE"/>
    <property type="match status" value="1"/>
</dbReference>
<protein>
    <submittedName>
        <fullName evidence="7">Nine-cis-epoxycarotenoid dioxygenase 4</fullName>
    </submittedName>
</protein>
<evidence type="ECO:0000256" key="2">
    <source>
        <dbReference type="ARBA" id="ARBA00022723"/>
    </source>
</evidence>
<evidence type="ECO:0000256" key="1">
    <source>
        <dbReference type="ARBA" id="ARBA00006787"/>
    </source>
</evidence>
<evidence type="ECO:0000256" key="3">
    <source>
        <dbReference type="ARBA" id="ARBA00022964"/>
    </source>
</evidence>
<dbReference type="EMBL" id="KC676791">
    <property type="protein sequence ID" value="AGM34083.1"/>
    <property type="molecule type" value="Genomic_DNA"/>
</dbReference>
<dbReference type="GO" id="GO:0016702">
    <property type="term" value="F:oxidoreductase activity, acting on single donors with incorporation of molecular oxygen, incorporation of two atoms of oxygen"/>
    <property type="evidence" value="ECO:0007669"/>
    <property type="project" value="InterPro"/>
</dbReference>
<dbReference type="Pfam" id="PF03055">
    <property type="entry name" value="RPE65"/>
    <property type="match status" value="1"/>
</dbReference>
<keyword evidence="3 7" id="KW-0223">Dioxygenase</keyword>
<accession>R4UQH3</accession>
<keyword evidence="4 5" id="KW-0408">Iron</keyword>
<dbReference type="AlphaFoldDB" id="R4UQH3"/>